<dbReference type="InterPro" id="IPR007740">
    <property type="entry name" value="Ribosomal_mL49"/>
</dbReference>
<dbReference type="GO" id="GO:0003735">
    <property type="term" value="F:structural constituent of ribosome"/>
    <property type="evidence" value="ECO:0007669"/>
    <property type="project" value="InterPro"/>
</dbReference>
<dbReference type="PANTHER" id="PTHR13477:SF0">
    <property type="entry name" value="LARGE RIBOSOMAL SUBUNIT PROTEIN ML49"/>
    <property type="match status" value="1"/>
</dbReference>
<comment type="caution">
    <text evidence="8">The sequence shown here is derived from an EMBL/GenBank/DDBJ whole genome shotgun (WGS) entry which is preliminary data.</text>
</comment>
<keyword evidence="9" id="KW-1185">Reference proteome</keyword>
<dbReference type="FunFam" id="3.30.780.10:FF:000009">
    <property type="entry name" value="39S ribosomal protein L49, mitochondrial"/>
    <property type="match status" value="1"/>
</dbReference>
<reference evidence="8 9" key="1">
    <citation type="submission" date="2020-04" db="EMBL/GenBank/DDBJ databases">
        <authorList>
            <person name="Laetsch R D."/>
            <person name="Stevens L."/>
            <person name="Kumar S."/>
            <person name="Blaxter L. M."/>
        </authorList>
    </citation>
    <scope>NUCLEOTIDE SEQUENCE [LARGE SCALE GENOMIC DNA]</scope>
</reference>
<evidence type="ECO:0000313" key="9">
    <source>
        <dbReference type="Proteomes" id="UP000494206"/>
    </source>
</evidence>
<dbReference type="OrthoDB" id="19439at2759"/>
<dbReference type="AlphaFoldDB" id="A0A8S1E9Y1"/>
<gene>
    <name evidence="8" type="ORF">CBOVIS_LOCUS683</name>
</gene>
<evidence type="ECO:0000256" key="2">
    <source>
        <dbReference type="ARBA" id="ARBA00005677"/>
    </source>
</evidence>
<dbReference type="Pfam" id="PF05046">
    <property type="entry name" value="Img2"/>
    <property type="match status" value="1"/>
</dbReference>
<proteinExistence type="inferred from homology"/>
<evidence type="ECO:0000313" key="8">
    <source>
        <dbReference type="EMBL" id="CAB3397241.1"/>
    </source>
</evidence>
<sequence>MISSTLNKISSRAISSSVSLFSKSSIRNNEKPWENPWQQALPGKGKTLPTVSEINVDWSYVERLMPIEVVPEVPKHEKYPTPSGWIPPTDVGKTHSYFVKRRRDHLLPLYLEKKRDLLNEKTLDFDYVELVTIKNIDGDVFKCDSDLRSYLENKLGHPVGTHVDELKGRIKVKGAHRALIEQFCYSKGF</sequence>
<evidence type="ECO:0000256" key="7">
    <source>
        <dbReference type="ARBA" id="ARBA00035545"/>
    </source>
</evidence>
<dbReference type="Gene3D" id="3.30.780.10">
    <property type="entry name" value="SUI1-like domain"/>
    <property type="match status" value="1"/>
</dbReference>
<accession>A0A8S1E9Y1</accession>
<evidence type="ECO:0000256" key="4">
    <source>
        <dbReference type="ARBA" id="ARBA00023128"/>
    </source>
</evidence>
<evidence type="ECO:0000256" key="6">
    <source>
        <dbReference type="ARBA" id="ARBA00035191"/>
    </source>
</evidence>
<keyword evidence="5" id="KW-0687">Ribonucleoprotein</keyword>
<name>A0A8S1E9Y1_9PELO</name>
<evidence type="ECO:0000256" key="5">
    <source>
        <dbReference type="ARBA" id="ARBA00023274"/>
    </source>
</evidence>
<evidence type="ECO:0000256" key="3">
    <source>
        <dbReference type="ARBA" id="ARBA00022980"/>
    </source>
</evidence>
<comment type="similarity">
    <text evidence="2">Belongs to the mitochondrion-specific ribosomal protein mL49 family.</text>
</comment>
<dbReference type="Proteomes" id="UP000494206">
    <property type="component" value="Unassembled WGS sequence"/>
</dbReference>
<keyword evidence="4" id="KW-0496">Mitochondrion</keyword>
<organism evidence="8 9">
    <name type="scientific">Caenorhabditis bovis</name>
    <dbReference type="NCBI Taxonomy" id="2654633"/>
    <lineage>
        <taxon>Eukaryota</taxon>
        <taxon>Metazoa</taxon>
        <taxon>Ecdysozoa</taxon>
        <taxon>Nematoda</taxon>
        <taxon>Chromadorea</taxon>
        <taxon>Rhabditida</taxon>
        <taxon>Rhabditina</taxon>
        <taxon>Rhabditomorpha</taxon>
        <taxon>Rhabditoidea</taxon>
        <taxon>Rhabditidae</taxon>
        <taxon>Peloderinae</taxon>
        <taxon>Caenorhabditis</taxon>
    </lineage>
</organism>
<dbReference type="PANTHER" id="PTHR13477">
    <property type="entry name" value="MITOCHONDRIAL 39S RIBOSOMAL PROTEIN L49"/>
    <property type="match status" value="1"/>
</dbReference>
<evidence type="ECO:0000256" key="1">
    <source>
        <dbReference type="ARBA" id="ARBA00004173"/>
    </source>
</evidence>
<comment type="subcellular location">
    <subcellularLocation>
        <location evidence="1">Mitochondrion</location>
    </subcellularLocation>
</comment>
<keyword evidence="3" id="KW-0689">Ribosomal protein</keyword>
<dbReference type="GO" id="GO:0006412">
    <property type="term" value="P:translation"/>
    <property type="evidence" value="ECO:0007669"/>
    <property type="project" value="InterPro"/>
</dbReference>
<dbReference type="GO" id="GO:0005762">
    <property type="term" value="C:mitochondrial large ribosomal subunit"/>
    <property type="evidence" value="ECO:0007669"/>
    <property type="project" value="TreeGrafter"/>
</dbReference>
<dbReference type="EMBL" id="CADEPM010000001">
    <property type="protein sequence ID" value="CAB3397241.1"/>
    <property type="molecule type" value="Genomic_DNA"/>
</dbReference>
<protein>
    <recommendedName>
        <fullName evidence="6">Large ribosomal subunit protein mL49</fullName>
    </recommendedName>
    <alternativeName>
        <fullName evidence="7">39S ribosomal protein L49, mitochondrial</fullName>
    </alternativeName>
</protein>